<gene>
    <name evidence="1" type="ORF">F4559_002943</name>
</gene>
<dbReference type="SUPFAM" id="SSF48613">
    <property type="entry name" value="Heme oxygenase-like"/>
    <property type="match status" value="1"/>
</dbReference>
<dbReference type="InterPro" id="IPR016084">
    <property type="entry name" value="Haem_Oase-like_multi-hlx"/>
</dbReference>
<accession>A0A7W7WVQ4</accession>
<keyword evidence="2" id="KW-1185">Reference proteome</keyword>
<dbReference type="SMART" id="SM01236">
    <property type="entry name" value="Haem_oxygenase_2"/>
    <property type="match status" value="1"/>
</dbReference>
<evidence type="ECO:0008006" key="3">
    <source>
        <dbReference type="Google" id="ProtNLM"/>
    </source>
</evidence>
<evidence type="ECO:0000313" key="2">
    <source>
        <dbReference type="Proteomes" id="UP000542674"/>
    </source>
</evidence>
<organism evidence="1 2">
    <name type="scientific">Saccharothrix violaceirubra</name>
    <dbReference type="NCBI Taxonomy" id="413306"/>
    <lineage>
        <taxon>Bacteria</taxon>
        <taxon>Bacillati</taxon>
        <taxon>Actinomycetota</taxon>
        <taxon>Actinomycetes</taxon>
        <taxon>Pseudonocardiales</taxon>
        <taxon>Pseudonocardiaceae</taxon>
        <taxon>Saccharothrix</taxon>
    </lineage>
</organism>
<name>A0A7W7WVQ4_9PSEU</name>
<dbReference type="Pfam" id="PF14518">
    <property type="entry name" value="Haem_oxygenas_2"/>
    <property type="match status" value="1"/>
</dbReference>
<dbReference type="RefSeq" id="WP_184669185.1">
    <property type="nucleotide sequence ID" value="NZ_BAABAI010000029.1"/>
</dbReference>
<dbReference type="Gene3D" id="1.20.910.10">
    <property type="entry name" value="Heme oxygenase-like"/>
    <property type="match status" value="1"/>
</dbReference>
<proteinExistence type="predicted"/>
<dbReference type="EMBL" id="JACHJS010000001">
    <property type="protein sequence ID" value="MBB4965584.1"/>
    <property type="molecule type" value="Genomic_DNA"/>
</dbReference>
<sequence>MQLPDHRGPVGEILVDLLRRPPEPGDESILKEVLATEADSIAEEDLQHSLFVCYGLQYYLFDEAAQHWEWHAPLIGLRQRLEARFQRVLDEAVGPLPDLEVEELPGFLMELGKPRAGRSLSRYIKRDATIRQFEEFLMHRSVYSLMEADHHSLAIPRVRGGGKPALVEIQSDEYGGGIPGRLHSQLFELTLDELGLRTEFGAYFADVPAYSLATVNLISYFGTYGRRRGALLGNLAITEIGSHHVNRNFRNGLQRLNGSDSSWLFFQEHIVADAVHEQLAAHDMCGRFVRENPSELSDVVFGALATTELGGLANENILSSWERGESSLRTTTPAAVS</sequence>
<protein>
    <recommendedName>
        <fullName evidence="3">Heme oxygenase-like protein</fullName>
    </recommendedName>
</protein>
<evidence type="ECO:0000313" key="1">
    <source>
        <dbReference type="EMBL" id="MBB4965584.1"/>
    </source>
</evidence>
<dbReference type="Proteomes" id="UP000542674">
    <property type="component" value="Unassembled WGS sequence"/>
</dbReference>
<dbReference type="AlphaFoldDB" id="A0A7W7WVQ4"/>
<comment type="caution">
    <text evidence="1">The sequence shown here is derived from an EMBL/GenBank/DDBJ whole genome shotgun (WGS) entry which is preliminary data.</text>
</comment>
<reference evidence="1 2" key="1">
    <citation type="submission" date="2020-08" db="EMBL/GenBank/DDBJ databases">
        <title>Sequencing the genomes of 1000 actinobacteria strains.</title>
        <authorList>
            <person name="Klenk H.-P."/>
        </authorList>
    </citation>
    <scope>NUCLEOTIDE SEQUENCE [LARGE SCALE GENOMIC DNA]</scope>
    <source>
        <strain evidence="1 2">DSM 45084</strain>
    </source>
</reference>